<comment type="caution">
    <text evidence="2">The sequence shown here is derived from an EMBL/GenBank/DDBJ whole genome shotgun (WGS) entry which is preliminary data.</text>
</comment>
<organism evidence="2 3">
    <name type="scientific">Halomonas campaniensis</name>
    <dbReference type="NCBI Taxonomy" id="213554"/>
    <lineage>
        <taxon>Bacteria</taxon>
        <taxon>Pseudomonadati</taxon>
        <taxon>Pseudomonadota</taxon>
        <taxon>Gammaproteobacteria</taxon>
        <taxon>Oceanospirillales</taxon>
        <taxon>Halomonadaceae</taxon>
        <taxon>Halomonas</taxon>
    </lineage>
</organism>
<dbReference type="PANTHER" id="PTHR31157">
    <property type="entry name" value="SCP DOMAIN-CONTAINING PROTEIN"/>
    <property type="match status" value="1"/>
</dbReference>
<dbReference type="AlphaFoldDB" id="A0A246S491"/>
<dbReference type="Gene3D" id="3.40.33.10">
    <property type="entry name" value="CAP"/>
    <property type="match status" value="1"/>
</dbReference>
<sequence>MRSSVGNLLPKRPAAGALYGLTVIILLMGSSTSWANDPSQSDNAPSQGECELNDQQRAMLSQVNEARSQARQCGDQQLEAAEPLTWSCKLEAAAESHSKDMAENDYFSHTGPEGAGIEQRVGNQDYIWQAVGENIAAGHTSVSAVVEGWLDSPGHCRNLMNDAFTEMGMAKAEDPESRYSTYWTQTLGNPR</sequence>
<keyword evidence="3" id="KW-1185">Reference proteome</keyword>
<evidence type="ECO:0000313" key="3">
    <source>
        <dbReference type="Proteomes" id="UP000197334"/>
    </source>
</evidence>
<dbReference type="InterPro" id="IPR014044">
    <property type="entry name" value="CAP_dom"/>
</dbReference>
<dbReference type="Pfam" id="PF00188">
    <property type="entry name" value="CAP"/>
    <property type="match status" value="1"/>
</dbReference>
<dbReference type="PANTHER" id="PTHR31157:SF1">
    <property type="entry name" value="SCP DOMAIN-CONTAINING PROTEIN"/>
    <property type="match status" value="1"/>
</dbReference>
<name>A0A246S491_9GAMM</name>
<dbReference type="Proteomes" id="UP000197334">
    <property type="component" value="Unassembled WGS sequence"/>
</dbReference>
<gene>
    <name evidence="2" type="ORF">JI62_01305</name>
</gene>
<accession>A0A246S491</accession>
<proteinExistence type="predicted"/>
<protein>
    <submittedName>
        <fullName evidence="2">SCP/PR1 domain-containing protein</fullName>
    </submittedName>
</protein>
<feature type="domain" description="SCP" evidence="1">
    <location>
        <begin position="60"/>
        <end position="185"/>
    </location>
</feature>
<dbReference type="InterPro" id="IPR035940">
    <property type="entry name" value="CAP_sf"/>
</dbReference>
<evidence type="ECO:0000259" key="1">
    <source>
        <dbReference type="Pfam" id="PF00188"/>
    </source>
</evidence>
<dbReference type="OrthoDB" id="68195at2"/>
<reference evidence="2 3" key="1">
    <citation type="submission" date="2014-08" db="EMBL/GenBank/DDBJ databases">
        <title>Draft genome sequence of a novel L-asparaginase producing marine bacterium, Halomonas campaniensis.</title>
        <authorList>
            <person name="Sundarakrishnan B."/>
            <person name="Moushumi Priya A."/>
            <person name="Raman G."/>
            <person name="Sakthivel N."/>
            <person name="Park S."/>
            <person name="Jayachandran S."/>
        </authorList>
    </citation>
    <scope>NUCLEOTIDE SEQUENCE [LARGE SCALE GENOMIC DNA]</scope>
    <source>
        <strain evidence="2 3">SK03</strain>
    </source>
</reference>
<dbReference type="SUPFAM" id="SSF55797">
    <property type="entry name" value="PR-1-like"/>
    <property type="match status" value="1"/>
</dbReference>
<dbReference type="EMBL" id="JPUA01000003">
    <property type="protein sequence ID" value="OWV31281.1"/>
    <property type="molecule type" value="Genomic_DNA"/>
</dbReference>
<dbReference type="CDD" id="cd05379">
    <property type="entry name" value="CAP_bacterial"/>
    <property type="match status" value="1"/>
</dbReference>
<evidence type="ECO:0000313" key="2">
    <source>
        <dbReference type="EMBL" id="OWV31281.1"/>
    </source>
</evidence>